<dbReference type="EMBL" id="BLKV01000001">
    <property type="protein sequence ID" value="GFG70819.1"/>
    <property type="molecule type" value="Genomic_DNA"/>
</dbReference>
<accession>A0A7I9XLN2</accession>
<evidence type="ECO:0000313" key="2">
    <source>
        <dbReference type="Proteomes" id="UP000465263"/>
    </source>
</evidence>
<sequence length="49" mass="5352">MKLHQLGLSLKDSPASFDPSQVAGYDVATGTWSADTGYEEQDYAETEQL</sequence>
<comment type="caution">
    <text evidence="1">The sequence shown here is derived from an EMBL/GenBank/DDBJ whole genome shotgun (WGS) entry which is preliminary data.</text>
</comment>
<reference evidence="1 2" key="1">
    <citation type="journal article" date="2019" name="Emerg. Microbes Infect.">
        <title>Comprehensive subspecies identification of 175 nontuberculous mycobacteria species based on 7547 genomic profiles.</title>
        <authorList>
            <person name="Matsumoto Y."/>
            <person name="Kinjo T."/>
            <person name="Motooka D."/>
            <person name="Nabeya D."/>
            <person name="Jung N."/>
            <person name="Uechi K."/>
            <person name="Horii T."/>
            <person name="Iida T."/>
            <person name="Fujita J."/>
            <person name="Nakamura S."/>
        </authorList>
    </citation>
    <scope>NUCLEOTIDE SEQUENCE [LARGE SCALE GENOMIC DNA]</scope>
    <source>
        <strain evidence="1 2">JCM 16017</strain>
    </source>
</reference>
<keyword evidence="2" id="KW-1185">Reference proteome</keyword>
<name>A0A7I9XLN2_9MYCO</name>
<proteinExistence type="predicted"/>
<dbReference type="AlphaFoldDB" id="A0A7I9XLN2"/>
<dbReference type="Proteomes" id="UP000465263">
    <property type="component" value="Unassembled WGS sequence"/>
</dbReference>
<gene>
    <name evidence="1" type="ORF">MSEN_25390</name>
</gene>
<organism evidence="1 2">
    <name type="scientific">Mycolicibacter senuensis</name>
    <dbReference type="NCBI Taxonomy" id="386913"/>
    <lineage>
        <taxon>Bacteria</taxon>
        <taxon>Bacillati</taxon>
        <taxon>Actinomycetota</taxon>
        <taxon>Actinomycetes</taxon>
        <taxon>Mycobacteriales</taxon>
        <taxon>Mycobacteriaceae</taxon>
        <taxon>Mycolicibacter</taxon>
    </lineage>
</organism>
<evidence type="ECO:0000313" key="1">
    <source>
        <dbReference type="EMBL" id="GFG70819.1"/>
    </source>
</evidence>
<evidence type="ECO:0008006" key="3">
    <source>
        <dbReference type="Google" id="ProtNLM"/>
    </source>
</evidence>
<protein>
    <recommendedName>
        <fullName evidence="3">DNA-directed RNA polymerase subunit alpha</fullName>
    </recommendedName>
</protein>